<dbReference type="Gene3D" id="3.10.50.40">
    <property type="match status" value="1"/>
</dbReference>
<protein>
    <recommendedName>
        <fullName evidence="2 5">peptidylprolyl isomerase</fullName>
        <ecNumber evidence="2 5">5.2.1.8</ecNumber>
    </recommendedName>
</protein>
<dbReference type="InterPro" id="IPR046357">
    <property type="entry name" value="PPIase_dom_sf"/>
</dbReference>
<dbReference type="SUPFAM" id="SSF54534">
    <property type="entry name" value="FKBP-like"/>
    <property type="match status" value="1"/>
</dbReference>
<dbReference type="PROSITE" id="PS50059">
    <property type="entry name" value="FKBP_PPIASE"/>
    <property type="match status" value="1"/>
</dbReference>
<evidence type="ECO:0000256" key="1">
    <source>
        <dbReference type="ARBA" id="ARBA00000971"/>
    </source>
</evidence>
<proteinExistence type="predicted"/>
<dbReference type="PANTHER" id="PTHR10516:SF443">
    <property type="entry name" value="FK506-BINDING PROTEIN 59-RELATED"/>
    <property type="match status" value="1"/>
</dbReference>
<evidence type="ECO:0000256" key="2">
    <source>
        <dbReference type="ARBA" id="ARBA00013194"/>
    </source>
</evidence>
<keyword evidence="8" id="KW-1185">Reference proteome</keyword>
<organism evidence="7 8">
    <name type="scientific">Giardia muris</name>
    <dbReference type="NCBI Taxonomy" id="5742"/>
    <lineage>
        <taxon>Eukaryota</taxon>
        <taxon>Metamonada</taxon>
        <taxon>Diplomonadida</taxon>
        <taxon>Hexamitidae</taxon>
        <taxon>Giardiinae</taxon>
        <taxon>Giardia</taxon>
    </lineage>
</organism>
<evidence type="ECO:0000256" key="5">
    <source>
        <dbReference type="PROSITE-ProRule" id="PRU00277"/>
    </source>
</evidence>
<dbReference type="OrthoDB" id="1902587at2759"/>
<evidence type="ECO:0000256" key="4">
    <source>
        <dbReference type="ARBA" id="ARBA00023235"/>
    </source>
</evidence>
<dbReference type="VEuPathDB" id="GiardiaDB:GMRT_10542"/>
<evidence type="ECO:0000313" key="7">
    <source>
        <dbReference type="EMBL" id="TNJ26878.1"/>
    </source>
</evidence>
<gene>
    <name evidence="7" type="ORF">GMRT_10542</name>
</gene>
<reference evidence="7 8" key="1">
    <citation type="submission" date="2019-05" db="EMBL/GenBank/DDBJ databases">
        <title>The compact genome of Giardia muris reveals important steps in the evolution of intestinal protozoan parasites.</title>
        <authorList>
            <person name="Xu F."/>
            <person name="Jimenez-Gonzalez A."/>
            <person name="Einarsson E."/>
            <person name="Astvaldsson A."/>
            <person name="Peirasmaki D."/>
            <person name="Eckmann L."/>
            <person name="Andersson J.O."/>
            <person name="Svard S.G."/>
            <person name="Jerlstrom-Hultqvist J."/>
        </authorList>
    </citation>
    <scope>NUCLEOTIDE SEQUENCE [LARGE SCALE GENOMIC DNA]</scope>
    <source>
        <strain evidence="7 8">Roberts-Thomson</strain>
    </source>
</reference>
<feature type="domain" description="PPIase FKBP-type" evidence="6">
    <location>
        <begin position="25"/>
        <end position="114"/>
    </location>
</feature>
<dbReference type="GO" id="GO:0005737">
    <property type="term" value="C:cytoplasm"/>
    <property type="evidence" value="ECO:0007669"/>
    <property type="project" value="TreeGrafter"/>
</dbReference>
<dbReference type="Proteomes" id="UP000315496">
    <property type="component" value="Chromosome 4"/>
</dbReference>
<dbReference type="AlphaFoldDB" id="A0A4Z1STA1"/>
<comment type="catalytic activity">
    <reaction evidence="1 5">
        <text>[protein]-peptidylproline (omega=180) = [protein]-peptidylproline (omega=0)</text>
        <dbReference type="Rhea" id="RHEA:16237"/>
        <dbReference type="Rhea" id="RHEA-COMP:10747"/>
        <dbReference type="Rhea" id="RHEA-COMP:10748"/>
        <dbReference type="ChEBI" id="CHEBI:83833"/>
        <dbReference type="ChEBI" id="CHEBI:83834"/>
        <dbReference type="EC" id="5.2.1.8"/>
    </reaction>
</comment>
<dbReference type="InterPro" id="IPR050689">
    <property type="entry name" value="FKBP-type_PPIase"/>
</dbReference>
<evidence type="ECO:0000256" key="3">
    <source>
        <dbReference type="ARBA" id="ARBA00023110"/>
    </source>
</evidence>
<sequence length="115" mass="12805">MVRRDDRLVKHILRHGDGRTRPEKGRAVLLHYTAAHRNGQIFDSTHLEPQGPRHFVVGLGQLIKGIDLAVQSMSEGEHALIRVPAIYAYGAQGLPGLVPPDTDLIYEVSLVRVLR</sequence>
<dbReference type="EMBL" id="VDLU01000004">
    <property type="protein sequence ID" value="TNJ26878.1"/>
    <property type="molecule type" value="Genomic_DNA"/>
</dbReference>
<dbReference type="GO" id="GO:0003755">
    <property type="term" value="F:peptidyl-prolyl cis-trans isomerase activity"/>
    <property type="evidence" value="ECO:0007669"/>
    <property type="project" value="UniProtKB-KW"/>
</dbReference>
<evidence type="ECO:0000259" key="6">
    <source>
        <dbReference type="PROSITE" id="PS50059"/>
    </source>
</evidence>
<dbReference type="InterPro" id="IPR001179">
    <property type="entry name" value="PPIase_FKBP_dom"/>
</dbReference>
<dbReference type="Pfam" id="PF00254">
    <property type="entry name" value="FKBP_C"/>
    <property type="match status" value="1"/>
</dbReference>
<dbReference type="PANTHER" id="PTHR10516">
    <property type="entry name" value="PEPTIDYL-PROLYL CIS-TRANS ISOMERASE"/>
    <property type="match status" value="1"/>
</dbReference>
<evidence type="ECO:0000313" key="8">
    <source>
        <dbReference type="Proteomes" id="UP000315496"/>
    </source>
</evidence>
<accession>A0A4Z1STA1</accession>
<name>A0A4Z1STA1_GIAMU</name>
<keyword evidence="3 5" id="KW-0697">Rotamase</keyword>
<comment type="caution">
    <text evidence="7">The sequence shown here is derived from an EMBL/GenBank/DDBJ whole genome shotgun (WGS) entry which is preliminary data.</text>
</comment>
<dbReference type="EC" id="5.2.1.8" evidence="2 5"/>
<keyword evidence="4 5" id="KW-0413">Isomerase</keyword>